<dbReference type="HOGENOM" id="CLU_1736131_0_0_1"/>
<sequence>LHVAPPSPPPLPLTLLVSLYEIYAHLIHKSKPISHQQPSTPPQIANLLPHHNPHPTLPLPPSHSRLLGPFSILVGGRHSAFIEKSMWLTLVGHFKAHRGDTSCIEKWCKDLWAILDLSCRRLSSGDILFSFPLEQKSFSKSLTVQAMTFGS</sequence>
<evidence type="ECO:0000313" key="2">
    <source>
        <dbReference type="EMBL" id="ERN18133.1"/>
    </source>
</evidence>
<dbReference type="Proteomes" id="UP000017836">
    <property type="component" value="Unassembled WGS sequence"/>
</dbReference>
<feature type="region of interest" description="Disordered" evidence="1">
    <location>
        <begin position="33"/>
        <end position="52"/>
    </location>
</feature>
<gene>
    <name evidence="2" type="ORF">AMTR_s00054p00053120</name>
</gene>
<dbReference type="EMBL" id="KI392271">
    <property type="protein sequence ID" value="ERN18133.1"/>
    <property type="molecule type" value="Genomic_DNA"/>
</dbReference>
<name>U5DCK8_AMBTC</name>
<proteinExistence type="predicted"/>
<feature type="non-terminal residue" evidence="2">
    <location>
        <position position="1"/>
    </location>
</feature>
<dbReference type="Gramene" id="ERN18133">
    <property type="protein sequence ID" value="ERN18133"/>
    <property type="gene ID" value="AMTR_s00054p00053120"/>
</dbReference>
<protein>
    <submittedName>
        <fullName evidence="2">Uncharacterized protein</fullName>
    </submittedName>
</protein>
<evidence type="ECO:0000256" key="1">
    <source>
        <dbReference type="SAM" id="MobiDB-lite"/>
    </source>
</evidence>
<evidence type="ECO:0000313" key="3">
    <source>
        <dbReference type="Proteomes" id="UP000017836"/>
    </source>
</evidence>
<keyword evidence="3" id="KW-1185">Reference proteome</keyword>
<organism evidence="2 3">
    <name type="scientific">Amborella trichopoda</name>
    <dbReference type="NCBI Taxonomy" id="13333"/>
    <lineage>
        <taxon>Eukaryota</taxon>
        <taxon>Viridiplantae</taxon>
        <taxon>Streptophyta</taxon>
        <taxon>Embryophyta</taxon>
        <taxon>Tracheophyta</taxon>
        <taxon>Spermatophyta</taxon>
        <taxon>Magnoliopsida</taxon>
        <taxon>Amborellales</taxon>
        <taxon>Amborellaceae</taxon>
        <taxon>Amborella</taxon>
    </lineage>
</organism>
<accession>U5DCK8</accession>
<dbReference type="AlphaFoldDB" id="U5DCK8"/>
<reference evidence="3" key="1">
    <citation type="journal article" date="2013" name="Science">
        <title>The Amborella genome and the evolution of flowering plants.</title>
        <authorList>
            <consortium name="Amborella Genome Project"/>
        </authorList>
    </citation>
    <scope>NUCLEOTIDE SEQUENCE [LARGE SCALE GENOMIC DNA]</scope>
</reference>